<sequence>MTDSPVTRIAHKDPKLPPPVDLPEGPEWVETLGTFDAQMAETLVLAVRTLYPHDGLPDRVYRRTVHAIDRLATRAPAMAQIFAEFVDGADGAMPLAFRDLSEGYRVAVLKGMEGSMAFLLVQRSAVRFLYDDVEVWEAFGYEGASVHLGGYVRRGFDDLDWLPPVPAGV</sequence>
<reference evidence="2 3" key="1">
    <citation type="submission" date="2023-11" db="EMBL/GenBank/DDBJ databases">
        <authorList>
            <person name="Bao R."/>
        </authorList>
    </citation>
    <scope>NUCLEOTIDE SEQUENCE [LARGE SCALE GENOMIC DNA]</scope>
    <source>
        <strain evidence="2 3">PJ23</strain>
    </source>
</reference>
<proteinExistence type="predicted"/>
<comment type="caution">
    <text evidence="2">The sequence shown here is derived from an EMBL/GenBank/DDBJ whole genome shotgun (WGS) entry which is preliminary data.</text>
</comment>
<protein>
    <recommendedName>
        <fullName evidence="4">Gluconate 2-dehydrogenase subunit 3 family protein</fullName>
    </recommendedName>
</protein>
<feature type="region of interest" description="Disordered" evidence="1">
    <location>
        <begin position="1"/>
        <end position="23"/>
    </location>
</feature>
<evidence type="ECO:0000313" key="3">
    <source>
        <dbReference type="Proteomes" id="UP001274321"/>
    </source>
</evidence>
<dbReference type="Proteomes" id="UP001274321">
    <property type="component" value="Unassembled WGS sequence"/>
</dbReference>
<gene>
    <name evidence="2" type="ORF">SCD90_09135</name>
</gene>
<evidence type="ECO:0008006" key="4">
    <source>
        <dbReference type="Google" id="ProtNLM"/>
    </source>
</evidence>
<organism evidence="2 3">
    <name type="scientific">Terrihabitans rhizophilus</name>
    <dbReference type="NCBI Taxonomy" id="3092662"/>
    <lineage>
        <taxon>Bacteria</taxon>
        <taxon>Pseudomonadati</taxon>
        <taxon>Pseudomonadota</taxon>
        <taxon>Alphaproteobacteria</taxon>
        <taxon>Hyphomicrobiales</taxon>
        <taxon>Terrihabitans</taxon>
    </lineage>
</organism>
<dbReference type="RefSeq" id="WP_319844345.1">
    <property type="nucleotide sequence ID" value="NZ_JAXAFJ010000004.1"/>
</dbReference>
<evidence type="ECO:0000313" key="2">
    <source>
        <dbReference type="EMBL" id="MDX6806228.1"/>
    </source>
</evidence>
<evidence type="ECO:0000256" key="1">
    <source>
        <dbReference type="SAM" id="MobiDB-lite"/>
    </source>
</evidence>
<dbReference type="EMBL" id="JAXAFJ010000004">
    <property type="protein sequence ID" value="MDX6806228.1"/>
    <property type="molecule type" value="Genomic_DNA"/>
</dbReference>
<name>A0ABU4RN25_9HYPH</name>
<keyword evidence="3" id="KW-1185">Reference proteome</keyword>
<accession>A0ABU4RN25</accession>